<proteinExistence type="inferred from homology"/>
<dbReference type="PANTHER" id="PTHR23407">
    <property type="entry name" value="ATPASE INHIBITOR/5-FORMYLTETRAHYDROFOLATE CYCLO-LIGASE"/>
    <property type="match status" value="1"/>
</dbReference>
<evidence type="ECO:0000313" key="7">
    <source>
        <dbReference type="Proteomes" id="UP000253208"/>
    </source>
</evidence>
<dbReference type="SUPFAM" id="SSF100950">
    <property type="entry name" value="NagB/RpiA/CoA transferase-like"/>
    <property type="match status" value="1"/>
</dbReference>
<dbReference type="GO" id="GO:0046872">
    <property type="term" value="F:metal ion binding"/>
    <property type="evidence" value="ECO:0007669"/>
    <property type="project" value="UniProtKB-KW"/>
</dbReference>
<keyword evidence="3 4" id="KW-0067">ATP-binding</keyword>
<dbReference type="GO" id="GO:0005524">
    <property type="term" value="F:ATP binding"/>
    <property type="evidence" value="ECO:0007669"/>
    <property type="project" value="UniProtKB-KW"/>
</dbReference>
<dbReference type="RefSeq" id="WP_114002427.1">
    <property type="nucleotide sequence ID" value="NZ_PSQG01000016.1"/>
</dbReference>
<evidence type="ECO:0000313" key="6">
    <source>
        <dbReference type="EMBL" id="RCH43119.1"/>
    </source>
</evidence>
<organism evidence="6 7">
    <name type="scientific">Blautia obeum</name>
    <dbReference type="NCBI Taxonomy" id="40520"/>
    <lineage>
        <taxon>Bacteria</taxon>
        <taxon>Bacillati</taxon>
        <taxon>Bacillota</taxon>
        <taxon>Clostridia</taxon>
        <taxon>Lachnospirales</taxon>
        <taxon>Lachnospiraceae</taxon>
        <taxon>Blautia</taxon>
    </lineage>
</organism>
<dbReference type="AlphaFoldDB" id="A0A367FZL3"/>
<keyword evidence="2 4" id="KW-0547">Nucleotide-binding</keyword>
<comment type="catalytic activity">
    <reaction evidence="5">
        <text>(6S)-5-formyl-5,6,7,8-tetrahydrofolate + ATP = (6R)-5,10-methenyltetrahydrofolate + ADP + phosphate</text>
        <dbReference type="Rhea" id="RHEA:10488"/>
        <dbReference type="ChEBI" id="CHEBI:30616"/>
        <dbReference type="ChEBI" id="CHEBI:43474"/>
        <dbReference type="ChEBI" id="CHEBI:57455"/>
        <dbReference type="ChEBI" id="CHEBI:57457"/>
        <dbReference type="ChEBI" id="CHEBI:456216"/>
        <dbReference type="EC" id="6.3.3.2"/>
    </reaction>
</comment>
<dbReference type="InterPro" id="IPR002698">
    <property type="entry name" value="FTHF_cligase"/>
</dbReference>
<accession>A0A367FZL3</accession>
<dbReference type="Gene3D" id="3.40.50.10420">
    <property type="entry name" value="NagB/RpiA/CoA transferase-like"/>
    <property type="match status" value="1"/>
</dbReference>
<evidence type="ECO:0000256" key="5">
    <source>
        <dbReference type="RuleBase" id="RU361279"/>
    </source>
</evidence>
<dbReference type="InterPro" id="IPR024185">
    <property type="entry name" value="FTHF_cligase-like_sf"/>
</dbReference>
<dbReference type="EC" id="6.3.3.2" evidence="5"/>
<gene>
    <name evidence="6" type="ORF">C4886_11765</name>
</gene>
<keyword evidence="5" id="KW-0479">Metal-binding</keyword>
<sequence>MEEKKEIRKKIFKARKEHTDAWIRENSLRITEALTQLPEYRNAERIMAYADYNHEVITRYIIEQAWKDGKEVAVPKVFGKDMVFYRLTDFSQLESGYFGIPEPKEDGETVSWEEAMMVMPGVAFDINCNRVGYGGGFYDRFLEKHPEVCRVAVGFSFQILPEVPTEPTDIRPQVIVTEENIYRDTQ</sequence>
<feature type="binding site" evidence="4">
    <location>
        <begin position="130"/>
        <end position="138"/>
    </location>
    <ligand>
        <name>ATP</name>
        <dbReference type="ChEBI" id="CHEBI:30616"/>
    </ligand>
</feature>
<evidence type="ECO:0000256" key="2">
    <source>
        <dbReference type="ARBA" id="ARBA00022741"/>
    </source>
</evidence>
<comment type="cofactor">
    <cofactor evidence="5">
        <name>Mg(2+)</name>
        <dbReference type="ChEBI" id="CHEBI:18420"/>
    </cofactor>
</comment>
<keyword evidence="5" id="KW-0460">Magnesium</keyword>
<feature type="binding site" evidence="4">
    <location>
        <position position="55"/>
    </location>
    <ligand>
        <name>substrate</name>
    </ligand>
</feature>
<dbReference type="InterPro" id="IPR037171">
    <property type="entry name" value="NagB/RpiA_transferase-like"/>
</dbReference>
<dbReference type="NCBIfam" id="TIGR02727">
    <property type="entry name" value="MTHFS_bact"/>
    <property type="match status" value="1"/>
</dbReference>
<dbReference type="GO" id="GO:0035999">
    <property type="term" value="P:tetrahydrofolate interconversion"/>
    <property type="evidence" value="ECO:0007669"/>
    <property type="project" value="TreeGrafter"/>
</dbReference>
<dbReference type="Pfam" id="PF01812">
    <property type="entry name" value="5-FTHF_cyc-lig"/>
    <property type="match status" value="1"/>
</dbReference>
<dbReference type="GO" id="GO:0030272">
    <property type="term" value="F:5-formyltetrahydrofolate cyclo-ligase activity"/>
    <property type="evidence" value="ECO:0007669"/>
    <property type="project" value="UniProtKB-EC"/>
</dbReference>
<reference evidence="6 7" key="1">
    <citation type="submission" date="2018-02" db="EMBL/GenBank/DDBJ databases">
        <title>Complete genome sequencing of Faecalibacterium prausnitzii strains isolated from the human gut.</title>
        <authorList>
            <person name="Fitzgerald B.C."/>
            <person name="Shkoporov A.N."/>
            <person name="Ross P.R."/>
            <person name="Hill C."/>
        </authorList>
    </citation>
    <scope>NUCLEOTIDE SEQUENCE [LARGE SCALE GENOMIC DNA]</scope>
    <source>
        <strain evidence="6 7">APC942/31-1</strain>
    </source>
</reference>
<name>A0A367FZL3_9FIRM</name>
<evidence type="ECO:0000256" key="1">
    <source>
        <dbReference type="ARBA" id="ARBA00010638"/>
    </source>
</evidence>
<keyword evidence="6" id="KW-0436">Ligase</keyword>
<protein>
    <recommendedName>
        <fullName evidence="5">5-formyltetrahydrofolate cyclo-ligase</fullName>
        <ecNumber evidence="5">6.3.3.2</ecNumber>
    </recommendedName>
</protein>
<feature type="binding site" evidence="4">
    <location>
        <begin position="4"/>
        <end position="8"/>
    </location>
    <ligand>
        <name>ATP</name>
        <dbReference type="ChEBI" id="CHEBI:30616"/>
    </ligand>
</feature>
<dbReference type="PANTHER" id="PTHR23407:SF1">
    <property type="entry name" value="5-FORMYLTETRAHYDROFOLATE CYCLO-LIGASE"/>
    <property type="match status" value="1"/>
</dbReference>
<dbReference type="EMBL" id="PSQG01000016">
    <property type="protein sequence ID" value="RCH43119.1"/>
    <property type="molecule type" value="Genomic_DNA"/>
</dbReference>
<evidence type="ECO:0000256" key="3">
    <source>
        <dbReference type="ARBA" id="ARBA00022840"/>
    </source>
</evidence>
<dbReference type="PIRSF" id="PIRSF006806">
    <property type="entry name" value="FTHF_cligase"/>
    <property type="match status" value="1"/>
</dbReference>
<dbReference type="GO" id="GO:0009396">
    <property type="term" value="P:folic acid-containing compound biosynthetic process"/>
    <property type="evidence" value="ECO:0007669"/>
    <property type="project" value="TreeGrafter"/>
</dbReference>
<comment type="caution">
    <text evidence="6">The sequence shown here is derived from an EMBL/GenBank/DDBJ whole genome shotgun (WGS) entry which is preliminary data.</text>
</comment>
<comment type="similarity">
    <text evidence="1 5">Belongs to the 5-formyltetrahydrofolate cyclo-ligase family.</text>
</comment>
<evidence type="ECO:0000256" key="4">
    <source>
        <dbReference type="PIRSR" id="PIRSR006806-1"/>
    </source>
</evidence>
<dbReference type="Proteomes" id="UP000253208">
    <property type="component" value="Unassembled WGS sequence"/>
</dbReference>